<accession>A0A844QD05</accession>
<organism evidence="1 2">
    <name type="scientific">Nitratireductor arenosus</name>
    <dbReference type="NCBI Taxonomy" id="2682096"/>
    <lineage>
        <taxon>Bacteria</taxon>
        <taxon>Pseudomonadati</taxon>
        <taxon>Pseudomonadota</taxon>
        <taxon>Alphaproteobacteria</taxon>
        <taxon>Hyphomicrobiales</taxon>
        <taxon>Phyllobacteriaceae</taxon>
        <taxon>Nitratireductor</taxon>
    </lineage>
</organism>
<dbReference type="Pfam" id="PF02566">
    <property type="entry name" value="OsmC"/>
    <property type="match status" value="1"/>
</dbReference>
<dbReference type="AlphaFoldDB" id="A0A844QD05"/>
<keyword evidence="2" id="KW-1185">Reference proteome</keyword>
<dbReference type="Gene3D" id="3.30.300.20">
    <property type="match status" value="1"/>
</dbReference>
<dbReference type="SUPFAM" id="SSF82784">
    <property type="entry name" value="OsmC-like"/>
    <property type="match status" value="1"/>
</dbReference>
<dbReference type="Proteomes" id="UP000463224">
    <property type="component" value="Unassembled WGS sequence"/>
</dbReference>
<reference evidence="1 2" key="1">
    <citation type="submission" date="2019-12" db="EMBL/GenBank/DDBJ databases">
        <title>Nitratireductor arenosus sp. nov., Isolated from sea sand, Jeju island, South Korea.</title>
        <authorList>
            <person name="Kim W."/>
        </authorList>
    </citation>
    <scope>NUCLEOTIDE SEQUENCE [LARGE SCALE GENOMIC DNA]</scope>
    <source>
        <strain evidence="1 2">CAU 1489</strain>
    </source>
</reference>
<sequence>MTVTPEKHTAMSASSNTFDVVIRCNGKAVGKMRNEARVDIVEPFVESHEIASDEGPFHGGDGSAPPPLTYFVGGFVTCLMTQIRAFAKRFRIALDTLEVDAEFQWKGLTEPGKPYRAQPVGIRLDIQIASDAGQNRIIELINAAKQGCFVEAVISERMKVVHRLKTPDGWIDC</sequence>
<name>A0A844QD05_9HYPH</name>
<dbReference type="InterPro" id="IPR036102">
    <property type="entry name" value="OsmC/Ohrsf"/>
</dbReference>
<evidence type="ECO:0000313" key="1">
    <source>
        <dbReference type="EMBL" id="MVA96013.1"/>
    </source>
</evidence>
<comment type="caution">
    <text evidence="1">The sequence shown here is derived from an EMBL/GenBank/DDBJ whole genome shotgun (WGS) entry which is preliminary data.</text>
</comment>
<evidence type="ECO:0000313" key="2">
    <source>
        <dbReference type="Proteomes" id="UP000463224"/>
    </source>
</evidence>
<dbReference type="InterPro" id="IPR052924">
    <property type="entry name" value="OsmC/Ohr_hydroprdx_reductase"/>
</dbReference>
<dbReference type="InterPro" id="IPR003718">
    <property type="entry name" value="OsmC/Ohr_fam"/>
</dbReference>
<dbReference type="PANTHER" id="PTHR35368:SF1">
    <property type="entry name" value="HYDROPEROXIDE REDUCTASE"/>
    <property type="match status" value="1"/>
</dbReference>
<proteinExistence type="predicted"/>
<gene>
    <name evidence="1" type="ORF">GN330_01915</name>
</gene>
<evidence type="ECO:0008006" key="3">
    <source>
        <dbReference type="Google" id="ProtNLM"/>
    </source>
</evidence>
<dbReference type="NCBIfam" id="NF041052">
    <property type="entry name" value="OsmC_like_Se"/>
    <property type="match status" value="1"/>
</dbReference>
<dbReference type="InterPro" id="IPR015946">
    <property type="entry name" value="KH_dom-like_a/b"/>
</dbReference>
<dbReference type="EMBL" id="WPHG01000001">
    <property type="protein sequence ID" value="MVA96013.1"/>
    <property type="molecule type" value="Genomic_DNA"/>
</dbReference>
<protein>
    <recommendedName>
        <fullName evidence="3">OsmC-like protein</fullName>
    </recommendedName>
</protein>
<dbReference type="PANTHER" id="PTHR35368">
    <property type="entry name" value="HYDROPEROXIDE REDUCTASE"/>
    <property type="match status" value="1"/>
</dbReference>